<dbReference type="InterPro" id="IPR002172">
    <property type="entry name" value="LDrepeatLR_classA_rpt"/>
</dbReference>
<dbReference type="Proteomes" id="UP000095283">
    <property type="component" value="Unplaced"/>
</dbReference>
<dbReference type="WBParaSite" id="Hba_17971">
    <property type="protein sequence ID" value="Hba_17971"/>
    <property type="gene ID" value="Hba_17971"/>
</dbReference>
<proteinExistence type="predicted"/>
<dbReference type="AlphaFoldDB" id="A0A1I7XJN0"/>
<dbReference type="Pfam" id="PF00057">
    <property type="entry name" value="Ldl_recept_a"/>
    <property type="match status" value="2"/>
</dbReference>
<evidence type="ECO:0000256" key="1">
    <source>
        <dbReference type="ARBA" id="ARBA00023157"/>
    </source>
</evidence>
<accession>A0A1I7XJN0</accession>
<comment type="caution">
    <text evidence="2">Lacks conserved residue(s) required for the propagation of feature annotation.</text>
</comment>
<dbReference type="Gene3D" id="4.10.400.10">
    <property type="entry name" value="Low-density Lipoprotein Receptor"/>
    <property type="match status" value="1"/>
</dbReference>
<keyword evidence="4" id="KW-1185">Reference proteome</keyword>
<protein>
    <submittedName>
        <fullName evidence="5">Low-density lipoprotein receptor domain class A</fullName>
    </submittedName>
</protein>
<dbReference type="InterPro" id="IPR023415">
    <property type="entry name" value="LDLR_class-A_CS"/>
</dbReference>
<dbReference type="PROSITE" id="PS01209">
    <property type="entry name" value="LDLRA_1"/>
    <property type="match status" value="2"/>
</dbReference>
<dbReference type="Gene3D" id="2.40.128.620">
    <property type="match status" value="1"/>
</dbReference>
<keyword evidence="1" id="KW-1015">Disulfide bond</keyword>
<organism evidence="4 5">
    <name type="scientific">Heterorhabditis bacteriophora</name>
    <name type="common">Entomopathogenic nematode worm</name>
    <dbReference type="NCBI Taxonomy" id="37862"/>
    <lineage>
        <taxon>Eukaryota</taxon>
        <taxon>Metazoa</taxon>
        <taxon>Ecdysozoa</taxon>
        <taxon>Nematoda</taxon>
        <taxon>Chromadorea</taxon>
        <taxon>Rhabditida</taxon>
        <taxon>Rhabditina</taxon>
        <taxon>Rhabditomorpha</taxon>
        <taxon>Strongyloidea</taxon>
        <taxon>Heterorhabditidae</taxon>
        <taxon>Heterorhabditis</taxon>
    </lineage>
</organism>
<dbReference type="PROSITE" id="PS50068">
    <property type="entry name" value="LDLRA_2"/>
    <property type="match status" value="2"/>
</dbReference>
<dbReference type="PANTHER" id="PTHR20967">
    <property type="entry name" value="PROHORMONE-4"/>
    <property type="match status" value="1"/>
</dbReference>
<sequence length="139" mass="15879">MNSVLFLLLVFLTDLCFAEKHISTRCPSTLYLRCQDGLQCIHKRWMCDGRKDCSDHSDEEPQICGKKGRSGTSGASGKFINRQMKCPETWFYCRDASACVDPALVCDKHNDCKDGSDEESFCFELKVNMHRIAQHNIVY</sequence>
<name>A0A1I7XJN0_HETBA</name>
<dbReference type="PANTHER" id="PTHR20967:SF0">
    <property type="entry name" value="PROHORMONE-4"/>
    <property type="match status" value="1"/>
</dbReference>
<evidence type="ECO:0000256" key="3">
    <source>
        <dbReference type="SAM" id="SignalP"/>
    </source>
</evidence>
<dbReference type="PRINTS" id="PR00261">
    <property type="entry name" value="LDLRECEPTOR"/>
</dbReference>
<dbReference type="SUPFAM" id="SSF57424">
    <property type="entry name" value="LDL receptor-like module"/>
    <property type="match status" value="2"/>
</dbReference>
<dbReference type="InterPro" id="IPR053103">
    <property type="entry name" value="IDLSRF-like_peptide"/>
</dbReference>
<dbReference type="InterPro" id="IPR036055">
    <property type="entry name" value="LDL_receptor-like_sf"/>
</dbReference>
<feature type="signal peptide" evidence="3">
    <location>
        <begin position="1"/>
        <end position="18"/>
    </location>
</feature>
<evidence type="ECO:0000313" key="4">
    <source>
        <dbReference type="Proteomes" id="UP000095283"/>
    </source>
</evidence>
<evidence type="ECO:0000256" key="2">
    <source>
        <dbReference type="PROSITE-ProRule" id="PRU00124"/>
    </source>
</evidence>
<keyword evidence="3" id="KW-0732">Signal</keyword>
<dbReference type="SMART" id="SM00192">
    <property type="entry name" value="LDLa"/>
    <property type="match status" value="2"/>
</dbReference>
<dbReference type="CDD" id="cd00112">
    <property type="entry name" value="LDLa"/>
    <property type="match status" value="2"/>
</dbReference>
<evidence type="ECO:0000313" key="5">
    <source>
        <dbReference type="WBParaSite" id="Hba_17971"/>
    </source>
</evidence>
<reference evidence="5" key="1">
    <citation type="submission" date="2016-11" db="UniProtKB">
        <authorList>
            <consortium name="WormBaseParasite"/>
        </authorList>
    </citation>
    <scope>IDENTIFICATION</scope>
</reference>
<feature type="chain" id="PRO_5009311216" evidence="3">
    <location>
        <begin position="19"/>
        <end position="139"/>
    </location>
</feature>